<sequence>MGLHGQWLRNTGVGCKIQDHSQELPNSMANMFITKNRFCKRPNTVQKYTGYTINQKSCMTKPVPLCSLSNLQLRFLCPSDLEEVRALCQDWFPIDYPYSWYEDITSNPRFYSLAAVYDGIIIGLIVAEIKSYVKLNREDRGILSQSFSKQTEVGYILSLGVSKDHRRNGIASLLLDNLISHLTTVEHVDCKALFLHVLTTNSPAIHFYEHRYIPFFPTIILSRANVKTASPMCCTSMEAIHLGEYNILFRFSVYCNIVIGTLGSCLIEILIKKLAFLQKVFMVFFTFFLQIVVLYHKRIADHSFPYPQHFILSSHCSVAHLNLRNFMLIRNDQDNILFQINTHVCLDMINLMLSRTSDVPSAVQRMEKFVTFESSVCQMACYGIFSE</sequence>
<evidence type="ECO:0000256" key="5">
    <source>
        <dbReference type="ARBA" id="ARBA00023315"/>
    </source>
</evidence>
<feature type="domain" description="N-acetyltransferase" evidence="12">
    <location>
        <begin position="71"/>
        <end position="233"/>
    </location>
</feature>
<dbReference type="GO" id="GO:0120518">
    <property type="term" value="F:protein N-terminal-methionine acetyltransferase activity"/>
    <property type="evidence" value="ECO:0007669"/>
    <property type="project" value="UniProtKB-EC"/>
</dbReference>
<dbReference type="Pfam" id="PF00583">
    <property type="entry name" value="Acetyltransf_1"/>
    <property type="match status" value="1"/>
</dbReference>
<keyword evidence="11" id="KW-1133">Transmembrane helix</keyword>
<evidence type="ECO:0000313" key="14">
    <source>
        <dbReference type="Proteomes" id="UP000502823"/>
    </source>
</evidence>
<dbReference type="GO" id="GO:0007059">
    <property type="term" value="P:chromosome segregation"/>
    <property type="evidence" value="ECO:0007669"/>
    <property type="project" value="UniProtKB-KW"/>
</dbReference>
<dbReference type="EC" id="2.3.1.48" evidence="1"/>
<dbReference type="InterPro" id="IPR000182">
    <property type="entry name" value="GNAT_dom"/>
</dbReference>
<dbReference type="Gene3D" id="3.40.630.30">
    <property type="match status" value="1"/>
</dbReference>
<keyword evidence="14" id="KW-1185">Reference proteome</keyword>
<dbReference type="GO" id="GO:0000139">
    <property type="term" value="C:Golgi membrane"/>
    <property type="evidence" value="ECO:0007669"/>
    <property type="project" value="TreeGrafter"/>
</dbReference>
<dbReference type="PANTHER" id="PTHR14744">
    <property type="entry name" value="N-ALPHA-ACETYLTRANSFERASE 60"/>
    <property type="match status" value="1"/>
</dbReference>
<dbReference type="EMBL" id="BLKM01004979">
    <property type="protein sequence ID" value="GFG32981.1"/>
    <property type="molecule type" value="Genomic_DNA"/>
</dbReference>
<evidence type="ECO:0000313" key="13">
    <source>
        <dbReference type="EMBL" id="GFG32981.1"/>
    </source>
</evidence>
<evidence type="ECO:0000256" key="3">
    <source>
        <dbReference type="ARBA" id="ARBA00022829"/>
    </source>
</evidence>
<dbReference type="CDD" id="cd04301">
    <property type="entry name" value="NAT_SF"/>
    <property type="match status" value="1"/>
</dbReference>
<comment type="catalytic activity">
    <reaction evidence="9">
        <text>L-lysyl-[protein] + acetyl-CoA = N(6)-acetyl-L-lysyl-[protein] + CoA + H(+)</text>
        <dbReference type="Rhea" id="RHEA:45948"/>
        <dbReference type="Rhea" id="RHEA-COMP:9752"/>
        <dbReference type="Rhea" id="RHEA-COMP:10731"/>
        <dbReference type="ChEBI" id="CHEBI:15378"/>
        <dbReference type="ChEBI" id="CHEBI:29969"/>
        <dbReference type="ChEBI" id="CHEBI:57287"/>
        <dbReference type="ChEBI" id="CHEBI:57288"/>
        <dbReference type="ChEBI" id="CHEBI:61930"/>
        <dbReference type="EC" id="2.3.1.48"/>
    </reaction>
</comment>
<keyword evidence="4" id="KW-0156">Chromatin regulator</keyword>
<feature type="transmembrane region" description="Helical" evidence="11">
    <location>
        <begin position="276"/>
        <end position="295"/>
    </location>
</feature>
<dbReference type="EC" id="2.3.1.259" evidence="7"/>
<accession>A0A6L2PK74</accession>
<feature type="transmembrane region" description="Helical" evidence="11">
    <location>
        <begin position="247"/>
        <end position="270"/>
    </location>
</feature>
<comment type="catalytic activity">
    <reaction evidence="10">
        <text>N-terminal L-methionyl-[transmembrane protein] + acetyl-CoA = N-terminal N(alpha)-acetyl-L-methionyl-[transmembrane protein] + CoA + H(+)</text>
        <dbReference type="Rhea" id="RHEA:50604"/>
        <dbReference type="Rhea" id="RHEA-COMP:12745"/>
        <dbReference type="Rhea" id="RHEA-COMP:12746"/>
        <dbReference type="ChEBI" id="CHEBI:15378"/>
        <dbReference type="ChEBI" id="CHEBI:57287"/>
        <dbReference type="ChEBI" id="CHEBI:57288"/>
        <dbReference type="ChEBI" id="CHEBI:64731"/>
        <dbReference type="ChEBI" id="CHEBI:133414"/>
        <dbReference type="EC" id="2.3.1.259"/>
    </reaction>
</comment>
<dbReference type="InterPro" id="IPR045141">
    <property type="entry name" value="NAA60-like"/>
</dbReference>
<protein>
    <recommendedName>
        <fullName evidence="8">N-alpha-acetyltransferase 60</fullName>
        <ecNumber evidence="7">2.3.1.259</ecNumber>
        <ecNumber evidence="1">2.3.1.48</ecNumber>
    </recommendedName>
</protein>
<evidence type="ECO:0000256" key="8">
    <source>
        <dbReference type="ARBA" id="ARBA00026144"/>
    </source>
</evidence>
<dbReference type="OrthoDB" id="47017at2759"/>
<proteinExistence type="inferred from homology"/>
<dbReference type="InParanoid" id="A0A6L2PK74"/>
<comment type="similarity">
    <text evidence="6">Belongs to the acetyltransferase family. NAA60 subfamily.</text>
</comment>
<evidence type="ECO:0000256" key="11">
    <source>
        <dbReference type="SAM" id="Phobius"/>
    </source>
</evidence>
<reference evidence="14" key="1">
    <citation type="submission" date="2020-01" db="EMBL/GenBank/DDBJ databases">
        <title>Draft genome sequence of the Termite Coptotermes fromosanus.</title>
        <authorList>
            <person name="Itakura S."/>
            <person name="Yosikawa Y."/>
            <person name="Umezawa K."/>
        </authorList>
    </citation>
    <scope>NUCLEOTIDE SEQUENCE [LARGE SCALE GENOMIC DNA]</scope>
</reference>
<dbReference type="SUPFAM" id="SSF55729">
    <property type="entry name" value="Acyl-CoA N-acyltransferases (Nat)"/>
    <property type="match status" value="1"/>
</dbReference>
<keyword evidence="2" id="KW-0808">Transferase</keyword>
<dbReference type="PANTHER" id="PTHR14744:SF15">
    <property type="entry name" value="N-ALPHA-ACETYLTRANSFERASE 60"/>
    <property type="match status" value="1"/>
</dbReference>
<dbReference type="GO" id="GO:0004402">
    <property type="term" value="F:histone acetyltransferase activity"/>
    <property type="evidence" value="ECO:0007669"/>
    <property type="project" value="TreeGrafter"/>
</dbReference>
<evidence type="ECO:0000256" key="10">
    <source>
        <dbReference type="ARBA" id="ARBA00048848"/>
    </source>
</evidence>
<dbReference type="AlphaFoldDB" id="A0A6L2PK74"/>
<keyword evidence="3" id="KW-0159">Chromosome partition</keyword>
<dbReference type="PROSITE" id="PS51186">
    <property type="entry name" value="GNAT"/>
    <property type="match status" value="1"/>
</dbReference>
<evidence type="ECO:0000256" key="1">
    <source>
        <dbReference type="ARBA" id="ARBA00013184"/>
    </source>
</evidence>
<keyword evidence="11" id="KW-0812">Transmembrane</keyword>
<dbReference type="Proteomes" id="UP000502823">
    <property type="component" value="Unassembled WGS sequence"/>
</dbReference>
<organism evidence="13 14">
    <name type="scientific">Coptotermes formosanus</name>
    <name type="common">Formosan subterranean termite</name>
    <dbReference type="NCBI Taxonomy" id="36987"/>
    <lineage>
        <taxon>Eukaryota</taxon>
        <taxon>Metazoa</taxon>
        <taxon>Ecdysozoa</taxon>
        <taxon>Arthropoda</taxon>
        <taxon>Hexapoda</taxon>
        <taxon>Insecta</taxon>
        <taxon>Pterygota</taxon>
        <taxon>Neoptera</taxon>
        <taxon>Polyneoptera</taxon>
        <taxon>Dictyoptera</taxon>
        <taxon>Blattodea</taxon>
        <taxon>Blattoidea</taxon>
        <taxon>Termitoidae</taxon>
        <taxon>Rhinotermitidae</taxon>
        <taxon>Coptotermes</taxon>
    </lineage>
</organism>
<comment type="caution">
    <text evidence="13">The sequence shown here is derived from an EMBL/GenBank/DDBJ whole genome shotgun (WGS) entry which is preliminary data.</text>
</comment>
<gene>
    <name evidence="13" type="ORF">Cfor_09873</name>
</gene>
<evidence type="ECO:0000256" key="7">
    <source>
        <dbReference type="ARBA" id="ARBA00026111"/>
    </source>
</evidence>
<evidence type="ECO:0000259" key="12">
    <source>
        <dbReference type="PROSITE" id="PS51186"/>
    </source>
</evidence>
<keyword evidence="11" id="KW-0472">Membrane</keyword>
<keyword evidence="5" id="KW-0012">Acyltransferase</keyword>
<evidence type="ECO:0000256" key="4">
    <source>
        <dbReference type="ARBA" id="ARBA00022853"/>
    </source>
</evidence>
<dbReference type="InterPro" id="IPR016181">
    <property type="entry name" value="Acyl_CoA_acyltransferase"/>
</dbReference>
<name>A0A6L2PK74_COPFO</name>
<evidence type="ECO:0000256" key="6">
    <source>
        <dbReference type="ARBA" id="ARBA00025774"/>
    </source>
</evidence>
<evidence type="ECO:0000256" key="9">
    <source>
        <dbReference type="ARBA" id="ARBA00048017"/>
    </source>
</evidence>
<evidence type="ECO:0000256" key="2">
    <source>
        <dbReference type="ARBA" id="ARBA00022679"/>
    </source>
</evidence>